<keyword evidence="2" id="KW-1185">Reference proteome</keyword>
<dbReference type="SUPFAM" id="SSF53795">
    <property type="entry name" value="PEP carboxykinase-like"/>
    <property type="match status" value="1"/>
</dbReference>
<evidence type="ECO:0008006" key="3">
    <source>
        <dbReference type="Google" id="ProtNLM"/>
    </source>
</evidence>
<dbReference type="AlphaFoldDB" id="A0A6N1AIL9"/>
<organism evidence="1 2">
    <name type="scientific">Azospirillum oryzae</name>
    <dbReference type="NCBI Taxonomy" id="286727"/>
    <lineage>
        <taxon>Bacteria</taxon>
        <taxon>Pseudomonadati</taxon>
        <taxon>Pseudomonadota</taxon>
        <taxon>Alphaproteobacteria</taxon>
        <taxon>Rhodospirillales</taxon>
        <taxon>Azospirillaceae</taxon>
        <taxon>Azospirillum</taxon>
    </lineage>
</organism>
<dbReference type="InterPro" id="IPR027417">
    <property type="entry name" value="P-loop_NTPase"/>
</dbReference>
<dbReference type="OrthoDB" id="3213869at2"/>
<dbReference type="EMBL" id="CP054615">
    <property type="protein sequence ID" value="QKS49074.1"/>
    <property type="molecule type" value="Genomic_DNA"/>
</dbReference>
<protein>
    <recommendedName>
        <fullName evidence="3">Hpr(Ser) kinase/phosphatase</fullName>
    </recommendedName>
</protein>
<geneLocation type="plasmid" evidence="1 2">
    <name>unnamed1</name>
</geneLocation>
<keyword evidence="1" id="KW-0614">Plasmid</keyword>
<gene>
    <name evidence="1" type="ORF">HUE56_00755</name>
</gene>
<evidence type="ECO:0000313" key="1">
    <source>
        <dbReference type="EMBL" id="QKS49074.1"/>
    </source>
</evidence>
<dbReference type="Proteomes" id="UP000509702">
    <property type="component" value="Plasmid unnamed1"/>
</dbReference>
<proteinExistence type="predicted"/>
<evidence type="ECO:0000313" key="2">
    <source>
        <dbReference type="Proteomes" id="UP000509702"/>
    </source>
</evidence>
<dbReference type="RefSeq" id="WP_149200346.1">
    <property type="nucleotide sequence ID" value="NZ_BSOV01000032.1"/>
</dbReference>
<dbReference type="PROSITE" id="PS00675">
    <property type="entry name" value="SIGMA54_INTERACT_1"/>
    <property type="match status" value="1"/>
</dbReference>
<dbReference type="KEGG" id="aoz:HUE56_00755"/>
<name>A0A6N1AIL9_9PROT</name>
<dbReference type="InterPro" id="IPR025662">
    <property type="entry name" value="Sigma_54_int_dom_ATP-bd_1"/>
</dbReference>
<dbReference type="Gene3D" id="3.40.50.300">
    <property type="entry name" value="P-loop containing nucleotide triphosphate hydrolases"/>
    <property type="match status" value="1"/>
</dbReference>
<accession>A0A6N1AIL9</accession>
<reference evidence="1 2" key="1">
    <citation type="submission" date="2020-06" db="EMBL/GenBank/DDBJ databases">
        <title>Complete genome of Azosprillum oryzae KACC14407.</title>
        <authorList>
            <person name="Kim M."/>
            <person name="Park Y.-J."/>
            <person name="Shin J.-H."/>
        </authorList>
    </citation>
    <scope>NUCLEOTIDE SEQUENCE [LARGE SCALE GENOMIC DNA]</scope>
    <source>
        <strain evidence="1 2">KACC 14407</strain>
        <plasmid evidence="1 2">unnamed1</plasmid>
    </source>
</reference>
<sequence>MGASYSVLGLRLDSEVPLPELPVRTGAGAADVTVRLGSPALCATPFVSGAEADVAADGTVRVEGNGVGTFLVRNGSEILVDARTPVAAPALRAYVLGSALAVICHQRGVLPLHAAALASPRGIILLVGESGAGKSTLSAALTARGLGLVAEDLAPLSWTDEARPPMALPSVPRLKLSPEALRRHGHAPDTLPELPGSGGKRALHLPPAPAGEVVAVCHLHKAVPGDEPHLEPMDGMAVLASLQRNVLHWPTALDLGRGPAVFRRLALLSRQVPHWRLRRLEGLDRLEETAALVLRLTEGRA</sequence>